<dbReference type="InterPro" id="IPR009057">
    <property type="entry name" value="Homeodomain-like_sf"/>
</dbReference>
<proteinExistence type="predicted"/>
<reference evidence="5" key="1">
    <citation type="journal article" date="2016" name="Genome Announc.">
        <title>Genome sequences of three species of Hanseniaspora isolated from spontaneous wine fermentations.</title>
        <authorList>
            <person name="Sternes P.R."/>
            <person name="Lee D."/>
            <person name="Kutyna D.R."/>
            <person name="Borneman A.R."/>
        </authorList>
    </citation>
    <scope>NUCLEOTIDE SEQUENCE [LARGE SCALE GENOMIC DNA]</scope>
    <source>
        <strain evidence="5">AWRI3580</strain>
    </source>
</reference>
<dbReference type="AlphaFoldDB" id="A0A1E5RIX8"/>
<feature type="region of interest" description="Disordered" evidence="1">
    <location>
        <begin position="223"/>
        <end position="250"/>
    </location>
</feature>
<gene>
    <name evidence="4" type="ORF">AWRI3580_g2495</name>
</gene>
<keyword evidence="5" id="KW-1185">Reference proteome</keyword>
<evidence type="ECO:0000256" key="1">
    <source>
        <dbReference type="SAM" id="MobiDB-lite"/>
    </source>
</evidence>
<dbReference type="SMART" id="SM00717">
    <property type="entry name" value="SANT"/>
    <property type="match status" value="1"/>
</dbReference>
<dbReference type="InterPro" id="IPR001005">
    <property type="entry name" value="SANT/Myb"/>
</dbReference>
<dbReference type="EMBL" id="LPNN01000005">
    <property type="protein sequence ID" value="OEJ86869.1"/>
    <property type="molecule type" value="Genomic_DNA"/>
</dbReference>
<sequence>MSGFASNNSTPSLVSFDQNLSSGNESINTLNNVDSNKELSVDSKTPSSWDAQDDILLRHLKEIKRLGWKEIAQYFSNRTPNACQFRWRRLRSGSLKHKSIAQNMELETVKIHGEIEAPKKMNSNPDAVNSKEESGLKSSTAAAKKKPRSTSLSASISPNLRQQVSSELFANNITVAPCAVAQNPHHFFTSGANVTNGSSGNHMALPNSQNFVVPTNDKKIKYRKNSVNKSPPLNRSRASSRSSSISVSSASPYPIVNDEQIGYIPKIKIRSRRNSTVSLSARQQPSSNNITFGNSHGYLDSHQSDFRSRSNSASNTIMSMERRLSVLMGSNNLQINNSSTIITSGSMQTPGSGNPGRRGSGKYFYNPLATYSSQGQTGSGFLSTQREYIHKDEDVAIEDD</sequence>
<dbReference type="PROSITE" id="PS51294">
    <property type="entry name" value="HTH_MYB"/>
    <property type="match status" value="1"/>
</dbReference>
<evidence type="ECO:0000259" key="3">
    <source>
        <dbReference type="PROSITE" id="PS51294"/>
    </source>
</evidence>
<evidence type="ECO:0000313" key="4">
    <source>
        <dbReference type="EMBL" id="OEJ86869.1"/>
    </source>
</evidence>
<dbReference type="OrthoDB" id="3971938at2759"/>
<feature type="domain" description="Myb-like" evidence="2">
    <location>
        <begin position="47"/>
        <end position="91"/>
    </location>
</feature>
<dbReference type="VEuPathDB" id="FungiDB:AWRI3580_g2495"/>
<dbReference type="Gene3D" id="1.10.10.60">
    <property type="entry name" value="Homeodomain-like"/>
    <property type="match status" value="1"/>
</dbReference>
<organism evidence="4 5">
    <name type="scientific">Hanseniaspora uvarum</name>
    <name type="common">Yeast</name>
    <name type="synonym">Kloeckera apiculata</name>
    <dbReference type="NCBI Taxonomy" id="29833"/>
    <lineage>
        <taxon>Eukaryota</taxon>
        <taxon>Fungi</taxon>
        <taxon>Dikarya</taxon>
        <taxon>Ascomycota</taxon>
        <taxon>Saccharomycotina</taxon>
        <taxon>Saccharomycetes</taxon>
        <taxon>Saccharomycodales</taxon>
        <taxon>Saccharomycodaceae</taxon>
        <taxon>Hanseniaspora</taxon>
    </lineage>
</organism>
<dbReference type="CDD" id="cd00167">
    <property type="entry name" value="SANT"/>
    <property type="match status" value="1"/>
</dbReference>
<accession>A0A1E5RIX8</accession>
<dbReference type="Pfam" id="PF13921">
    <property type="entry name" value="Myb_DNA-bind_6"/>
    <property type="match status" value="1"/>
</dbReference>
<name>A0A1E5RIX8_HANUV</name>
<comment type="caution">
    <text evidence="4">The sequence shown here is derived from an EMBL/GenBank/DDBJ whole genome shotgun (WGS) entry which is preliminary data.</text>
</comment>
<feature type="region of interest" description="Disordered" evidence="1">
    <location>
        <begin position="115"/>
        <end position="157"/>
    </location>
</feature>
<evidence type="ECO:0000313" key="5">
    <source>
        <dbReference type="Proteomes" id="UP000095358"/>
    </source>
</evidence>
<dbReference type="PROSITE" id="PS50090">
    <property type="entry name" value="MYB_LIKE"/>
    <property type="match status" value="1"/>
</dbReference>
<feature type="compositionally biased region" description="Low complexity" evidence="1">
    <location>
        <begin position="342"/>
        <end position="352"/>
    </location>
</feature>
<dbReference type="STRING" id="29833.A0A1E5RIX8"/>
<feature type="domain" description="HTH myb-type" evidence="3">
    <location>
        <begin position="68"/>
        <end position="95"/>
    </location>
</feature>
<dbReference type="Proteomes" id="UP000095358">
    <property type="component" value="Unassembled WGS sequence"/>
</dbReference>
<feature type="compositionally biased region" description="Low complexity" evidence="1">
    <location>
        <begin position="235"/>
        <end position="250"/>
    </location>
</feature>
<evidence type="ECO:0000259" key="2">
    <source>
        <dbReference type="PROSITE" id="PS50090"/>
    </source>
</evidence>
<feature type="region of interest" description="Disordered" evidence="1">
    <location>
        <begin position="342"/>
        <end position="361"/>
    </location>
</feature>
<protein>
    <submittedName>
        <fullName evidence="4">Transcriptional regulatory protein DOT6</fullName>
    </submittedName>
</protein>
<dbReference type="SUPFAM" id="SSF46689">
    <property type="entry name" value="Homeodomain-like"/>
    <property type="match status" value="1"/>
</dbReference>
<dbReference type="InterPro" id="IPR017930">
    <property type="entry name" value="Myb_dom"/>
</dbReference>